<dbReference type="AlphaFoldDB" id="A0AAD9PT57"/>
<dbReference type="Proteomes" id="UP001249851">
    <property type="component" value="Unassembled WGS sequence"/>
</dbReference>
<feature type="transmembrane region" description="Helical" evidence="1">
    <location>
        <begin position="138"/>
        <end position="154"/>
    </location>
</feature>
<dbReference type="PANTHER" id="PTHR32251">
    <property type="entry name" value="3-OXO-5-ALPHA-STEROID 4-DEHYDROGENASE"/>
    <property type="match status" value="1"/>
</dbReference>
<dbReference type="GO" id="GO:0016020">
    <property type="term" value="C:membrane"/>
    <property type="evidence" value="ECO:0007669"/>
    <property type="project" value="TreeGrafter"/>
</dbReference>
<keyword evidence="1" id="KW-0812">Transmembrane</keyword>
<dbReference type="EMBL" id="JARQWQ010000142">
    <property type="protein sequence ID" value="KAK2548632.1"/>
    <property type="molecule type" value="Genomic_DNA"/>
</dbReference>
<dbReference type="PANTHER" id="PTHR32251:SF17">
    <property type="entry name" value="STEROID 5-ALPHA REDUCTASE C-TERMINAL DOMAIN-CONTAINING PROTEIN"/>
    <property type="match status" value="1"/>
</dbReference>
<keyword evidence="1" id="KW-0472">Membrane</keyword>
<proteinExistence type="predicted"/>
<sequence>MDKLFSSPLFSAAALDFGIQWVLWLVAAFLKTEKFYDLAGSSTFILLTWQSIRWGGRLYVRQLIQSSCVTIWGLRLGLFLFQRVLQDGKDSRFDKARGNPALFFVFWTLQGVWVWMTLWPTLILNTASKDEKLNWKDYLGWSLWLVGFLIESIADHQKSQFRANPDNKGKWISTGLWGLCQYPNYFGEILMWSSLFLPASSVMSGYQHWSVLSPIFVAYLVTRVSGIPLQEGQALKKWGHLAEYRMYYQSTAKLIPYIW</sequence>
<reference evidence="2" key="1">
    <citation type="journal article" date="2023" name="G3 (Bethesda)">
        <title>Whole genome assembly and annotation of the endangered Caribbean coral Acropora cervicornis.</title>
        <authorList>
            <person name="Selwyn J.D."/>
            <person name="Vollmer S.V."/>
        </authorList>
    </citation>
    <scope>NUCLEOTIDE SEQUENCE</scope>
    <source>
        <strain evidence="2">K2</strain>
    </source>
</reference>
<evidence type="ECO:0000256" key="1">
    <source>
        <dbReference type="SAM" id="Phobius"/>
    </source>
</evidence>
<keyword evidence="3" id="KW-1185">Reference proteome</keyword>
<comment type="caution">
    <text evidence="2">The sequence shown here is derived from an EMBL/GenBank/DDBJ whole genome shotgun (WGS) entry which is preliminary data.</text>
</comment>
<feature type="transmembrane region" description="Helical" evidence="1">
    <location>
        <begin position="58"/>
        <end position="81"/>
    </location>
</feature>
<feature type="transmembrane region" description="Helical" evidence="1">
    <location>
        <begin position="101"/>
        <end position="118"/>
    </location>
</feature>
<dbReference type="PROSITE" id="PS50244">
    <property type="entry name" value="S5A_REDUCTASE"/>
    <property type="match status" value="1"/>
</dbReference>
<evidence type="ECO:0008006" key="4">
    <source>
        <dbReference type="Google" id="ProtNLM"/>
    </source>
</evidence>
<dbReference type="Pfam" id="PF06966">
    <property type="entry name" value="DUF1295"/>
    <property type="match status" value="1"/>
</dbReference>
<accession>A0AAD9PT57</accession>
<protein>
    <recommendedName>
        <fullName evidence="4">Steroid 5-alpha reductase C-terminal domain-containing protein</fullName>
    </recommendedName>
</protein>
<evidence type="ECO:0000313" key="2">
    <source>
        <dbReference type="EMBL" id="KAK2548632.1"/>
    </source>
</evidence>
<keyword evidence="1" id="KW-1133">Transmembrane helix</keyword>
<organism evidence="2 3">
    <name type="scientific">Acropora cervicornis</name>
    <name type="common">Staghorn coral</name>
    <dbReference type="NCBI Taxonomy" id="6130"/>
    <lineage>
        <taxon>Eukaryota</taxon>
        <taxon>Metazoa</taxon>
        <taxon>Cnidaria</taxon>
        <taxon>Anthozoa</taxon>
        <taxon>Hexacorallia</taxon>
        <taxon>Scleractinia</taxon>
        <taxon>Astrocoeniina</taxon>
        <taxon>Acroporidae</taxon>
        <taxon>Acropora</taxon>
    </lineage>
</organism>
<gene>
    <name evidence="2" type="ORF">P5673_031157</name>
</gene>
<dbReference type="InterPro" id="IPR010721">
    <property type="entry name" value="UstE-like"/>
</dbReference>
<reference evidence="2" key="2">
    <citation type="journal article" date="2023" name="Science">
        <title>Genomic signatures of disease resistance in endangered staghorn corals.</title>
        <authorList>
            <person name="Vollmer S.V."/>
            <person name="Selwyn J.D."/>
            <person name="Despard B.A."/>
            <person name="Roesel C.L."/>
        </authorList>
    </citation>
    <scope>NUCLEOTIDE SEQUENCE</scope>
    <source>
        <strain evidence="2">K2</strain>
    </source>
</reference>
<feature type="transmembrane region" description="Helical" evidence="1">
    <location>
        <begin position="12"/>
        <end position="30"/>
    </location>
</feature>
<evidence type="ECO:0000313" key="3">
    <source>
        <dbReference type="Proteomes" id="UP001249851"/>
    </source>
</evidence>
<dbReference type="Gene3D" id="1.20.120.1630">
    <property type="match status" value="1"/>
</dbReference>
<name>A0AAD9PT57_ACRCE</name>